<evidence type="ECO:0000313" key="2">
    <source>
        <dbReference type="Proteomes" id="UP001527052"/>
    </source>
</evidence>
<name>A0ABT4ELJ9_9BACI</name>
<accession>A0ABT4ELJ9</accession>
<comment type="caution">
    <text evidence="1">The sequence shown here is derived from an EMBL/GenBank/DDBJ whole genome shotgun (WGS) entry which is preliminary data.</text>
</comment>
<reference evidence="1 2" key="1">
    <citation type="submission" date="2022-05" db="EMBL/GenBank/DDBJ databases">
        <title>Genome Sequencing of Bee-Associated Microbes.</title>
        <authorList>
            <person name="Dunlap C."/>
        </authorList>
    </citation>
    <scope>NUCLEOTIDE SEQUENCE [LARGE SCALE GENOMIC DNA]</scope>
    <source>
        <strain evidence="1 2">NRRL BD-083</strain>
    </source>
</reference>
<sequence>MVEMDIKLKHINFKWGCENIITHNSIDEIVEHINFSPILPNDKQMQNIYKFSLRLETKDDRSSIYFYARLQNGIIRVKQFFYDWAFPFIYADTNLVKQGNPFIINNRVGFIGIDYKNNKALSYSVGFTTVEISVFEGDVTDEALIEYIANLVLINFDLSKLSFATVSYTARYDQGKWAEDEVTRVKWFEPETINGENTFSETLLDYKLDSVGIGKETNEVQLLYRQKDNLTDGCWISIAPQTLEQDLPKNLGRNIGTRQKWRFRLLKIPYENRKIEVYYGVQETKNPARWFWFSFNNKIIQCHIRSSVHETSSLVRELLIKILYSWPV</sequence>
<keyword evidence="2" id="KW-1185">Reference proteome</keyword>
<protein>
    <submittedName>
        <fullName evidence="1">Uncharacterized protein</fullName>
    </submittedName>
</protein>
<dbReference type="EMBL" id="JAMDLZ010000008">
    <property type="protein sequence ID" value="MCY9546398.1"/>
    <property type="molecule type" value="Genomic_DNA"/>
</dbReference>
<dbReference type="Proteomes" id="UP001527052">
    <property type="component" value="Unassembled WGS sequence"/>
</dbReference>
<proteinExistence type="predicted"/>
<evidence type="ECO:0000313" key="1">
    <source>
        <dbReference type="EMBL" id="MCY9546398.1"/>
    </source>
</evidence>
<dbReference type="RefSeq" id="WP_268636673.1">
    <property type="nucleotide sequence ID" value="NZ_JAMDLZ010000008.1"/>
</dbReference>
<organism evidence="1 2">
    <name type="scientific">Lysinibacillus xylanilyticus</name>
    <dbReference type="NCBI Taxonomy" id="582475"/>
    <lineage>
        <taxon>Bacteria</taxon>
        <taxon>Bacillati</taxon>
        <taxon>Bacillota</taxon>
        <taxon>Bacilli</taxon>
        <taxon>Bacillales</taxon>
        <taxon>Bacillaceae</taxon>
        <taxon>Lysinibacillus</taxon>
    </lineage>
</organism>
<gene>
    <name evidence="1" type="ORF">M5W82_05490</name>
</gene>